<sequence>MDLSGNKKGKKKLSNTSMGAEVIKLYKATKKTKKEEQIEFSTEEELEDWIKNNDNFQYVIGKFIMKTCIKRKNRMHPALGPRYQIDYICEHPKNSQKKLCPVLIRVIASKDGTKLVVTTSGVKHNHKSPLDKDYHGECATVQLHDQEALADQTNSTSDDTENNNDQSLVEPITDNNFTRILDETDSDFDDASPEPDQDEETFLLRPPEKKLRMSMTSKSDNNIMVEMHGISEEEWNNLELQDQANDDITGSKDKNITPVMS</sequence>
<dbReference type="EMBL" id="JACMRX010000005">
    <property type="protein sequence ID" value="KAF7988896.1"/>
    <property type="molecule type" value="Genomic_DNA"/>
</dbReference>
<gene>
    <name evidence="2" type="ORF">HCN44_007206</name>
</gene>
<proteinExistence type="predicted"/>
<organism evidence="2 3">
    <name type="scientific">Aphidius gifuensis</name>
    <name type="common">Parasitoid wasp</name>
    <dbReference type="NCBI Taxonomy" id="684658"/>
    <lineage>
        <taxon>Eukaryota</taxon>
        <taxon>Metazoa</taxon>
        <taxon>Ecdysozoa</taxon>
        <taxon>Arthropoda</taxon>
        <taxon>Hexapoda</taxon>
        <taxon>Insecta</taxon>
        <taxon>Pterygota</taxon>
        <taxon>Neoptera</taxon>
        <taxon>Endopterygota</taxon>
        <taxon>Hymenoptera</taxon>
        <taxon>Apocrita</taxon>
        <taxon>Ichneumonoidea</taxon>
        <taxon>Braconidae</taxon>
        <taxon>Aphidiinae</taxon>
        <taxon>Aphidius</taxon>
    </lineage>
</organism>
<keyword evidence="3" id="KW-1185">Reference proteome</keyword>
<evidence type="ECO:0000313" key="2">
    <source>
        <dbReference type="EMBL" id="KAF7988896.1"/>
    </source>
</evidence>
<comment type="caution">
    <text evidence="2">The sequence shown here is derived from an EMBL/GenBank/DDBJ whole genome shotgun (WGS) entry which is preliminary data.</text>
</comment>
<feature type="region of interest" description="Disordered" evidence="1">
    <location>
        <begin position="151"/>
        <end position="176"/>
    </location>
</feature>
<evidence type="ECO:0000256" key="1">
    <source>
        <dbReference type="SAM" id="MobiDB-lite"/>
    </source>
</evidence>
<protein>
    <submittedName>
        <fullName evidence="2">Uncharacterized protein</fullName>
    </submittedName>
</protein>
<accession>A0A834XMW2</accession>
<feature type="compositionally biased region" description="Low complexity" evidence="1">
    <location>
        <begin position="151"/>
        <end position="167"/>
    </location>
</feature>
<name>A0A834XMW2_APHGI</name>
<feature type="region of interest" description="Disordered" evidence="1">
    <location>
        <begin position="242"/>
        <end position="261"/>
    </location>
</feature>
<dbReference type="Proteomes" id="UP000639338">
    <property type="component" value="Unassembled WGS sequence"/>
</dbReference>
<evidence type="ECO:0000313" key="3">
    <source>
        <dbReference type="Proteomes" id="UP000639338"/>
    </source>
</evidence>
<reference evidence="2 3" key="1">
    <citation type="submission" date="2020-08" db="EMBL/GenBank/DDBJ databases">
        <title>Aphidius gifuensis genome sequencing and assembly.</title>
        <authorList>
            <person name="Du Z."/>
        </authorList>
    </citation>
    <scope>NUCLEOTIDE SEQUENCE [LARGE SCALE GENOMIC DNA]</scope>
    <source>
        <strain evidence="2">YNYX2018</strain>
        <tissue evidence="2">Adults</tissue>
    </source>
</reference>
<dbReference type="AlphaFoldDB" id="A0A834XMW2"/>